<dbReference type="InterPro" id="IPR000477">
    <property type="entry name" value="RT_dom"/>
</dbReference>
<evidence type="ECO:0000313" key="3">
    <source>
        <dbReference type="Proteomes" id="UP000813463"/>
    </source>
</evidence>
<evidence type="ECO:0000256" key="1">
    <source>
        <dbReference type="SAM" id="MobiDB-lite"/>
    </source>
</evidence>
<feature type="region of interest" description="Disordered" evidence="1">
    <location>
        <begin position="821"/>
        <end position="853"/>
    </location>
</feature>
<reference evidence="3" key="1">
    <citation type="journal article" date="2021" name="Nat. Commun.">
        <title>Genomic analyses provide insights into spinach domestication and the genetic basis of agronomic traits.</title>
        <authorList>
            <person name="Cai X."/>
            <person name="Sun X."/>
            <person name="Xu C."/>
            <person name="Sun H."/>
            <person name="Wang X."/>
            <person name="Ge C."/>
            <person name="Zhang Z."/>
            <person name="Wang Q."/>
            <person name="Fei Z."/>
            <person name="Jiao C."/>
            <person name="Wang Q."/>
        </authorList>
    </citation>
    <scope>NUCLEOTIDE SEQUENCE [LARGE SCALE GENOMIC DNA]</scope>
    <source>
        <strain evidence="3">cv. Varoflay</strain>
    </source>
</reference>
<dbReference type="Pfam" id="PF13966">
    <property type="entry name" value="zf-RVT"/>
    <property type="match status" value="1"/>
</dbReference>
<dbReference type="RefSeq" id="XP_056694805.1">
    <property type="nucleotide sequence ID" value="XM_056838827.1"/>
</dbReference>
<dbReference type="PROSITE" id="PS50878">
    <property type="entry name" value="RT_POL"/>
    <property type="match status" value="1"/>
</dbReference>
<dbReference type="SUPFAM" id="SSF56672">
    <property type="entry name" value="DNA/RNA polymerases"/>
    <property type="match status" value="1"/>
</dbReference>
<dbReference type="Proteomes" id="UP000813463">
    <property type="component" value="Chromosome 3"/>
</dbReference>
<name>A0ABM3RGR7_SPIOL</name>
<reference evidence="4" key="2">
    <citation type="submission" date="2025-08" db="UniProtKB">
        <authorList>
            <consortium name="RefSeq"/>
        </authorList>
    </citation>
    <scope>IDENTIFICATION</scope>
    <source>
        <tissue evidence="4">Leaf</tissue>
    </source>
</reference>
<organism evidence="3 4">
    <name type="scientific">Spinacia oleracea</name>
    <name type="common">Spinach</name>
    <dbReference type="NCBI Taxonomy" id="3562"/>
    <lineage>
        <taxon>Eukaryota</taxon>
        <taxon>Viridiplantae</taxon>
        <taxon>Streptophyta</taxon>
        <taxon>Embryophyta</taxon>
        <taxon>Tracheophyta</taxon>
        <taxon>Spermatophyta</taxon>
        <taxon>Magnoliopsida</taxon>
        <taxon>eudicotyledons</taxon>
        <taxon>Gunneridae</taxon>
        <taxon>Pentapetalae</taxon>
        <taxon>Caryophyllales</taxon>
        <taxon>Chenopodiaceae</taxon>
        <taxon>Chenopodioideae</taxon>
        <taxon>Anserineae</taxon>
        <taxon>Spinacia</taxon>
    </lineage>
</organism>
<evidence type="ECO:0000313" key="4">
    <source>
        <dbReference type="RefSeq" id="XP_056694805.1"/>
    </source>
</evidence>
<dbReference type="GeneID" id="130469486"/>
<sequence length="853" mass="96972">MARSRKNWINSGEKNTTYFHTSVTIRRRRNKILKLKSEAGCDIEGNELINHVINYFSNLFTSEIDIPLCQTHHYLNEINIDYATNVEEIGRAVFDLGPMKAPGIDGLHAHFYQTTLGKFMERPTDHPETIKQFRPISLCNANYKIVSKILINIIRPHIKDMISQNQSSFLPGRGCEVNYIAATEILHSMESKRGKNGWFALKIDLEKAYDRLEWNFIRFCLARKGFDKPSTDLILSCVASPSTSIIINGKPSPTFKTSRGIRQGDPISPYIFIICMEYLADLISEAKSGGHWKPFCLRKGGFPVTHLMFADDLLLFGDTSPATLASLNEVLEKFWEESGQKMNTSKSRIYFSKHTPQNQKNLFCGALKVEPSADLGSYLGFPLTDKRPRDVELGGLNIRAAIIHNQAQMTKLCWKLNTGNNLATTLVKDKYITNRVNPTSFKKGSHIWQNVGKGWDLFSKLTSWCIGDGTHINLWHDNWTGKGSLRSITHGPLNKGEESKMLDSIMRNGNWCLNDLSFILPTNILNWIKAIPIPLFGEDAPYCSLSNGLKFNLQSAYNHVWNNKFSEATPSEKWSCVWKARCPPKIQFFLWLILWNRLPTASHLASRQIIPNGKCQFCPHDQEDIGHLFLYCPRATDFWNQLEFNDKFKHLQNDFENWFFENLKCIEPSTMNVPNQTVFAFSLWRLWNRRNLWTFQKENKSIGPWCKQTIWLANEFETTEKDTIKQNKPMHIEPPIQTKFIVKCDASSCTNSLLASYVIACRDGDQKFIAGIAGTFSTITPTAAETQTILMAISWTIAKSWQSTTIISDCKEAGIAKSPRKPILEVQKKRATDGGGSHSKKGTEPAESIGSVH</sequence>
<evidence type="ECO:0000259" key="2">
    <source>
        <dbReference type="PROSITE" id="PS50878"/>
    </source>
</evidence>
<dbReference type="InterPro" id="IPR052343">
    <property type="entry name" value="Retrotransposon-Effector_Assoc"/>
</dbReference>
<feature type="compositionally biased region" description="Basic and acidic residues" evidence="1">
    <location>
        <begin position="822"/>
        <end position="832"/>
    </location>
</feature>
<dbReference type="PANTHER" id="PTHR46890">
    <property type="entry name" value="NON-LTR RETROLELEMENT REVERSE TRANSCRIPTASE-LIKE PROTEIN-RELATED"/>
    <property type="match status" value="1"/>
</dbReference>
<dbReference type="Pfam" id="PF00078">
    <property type="entry name" value="RVT_1"/>
    <property type="match status" value="1"/>
</dbReference>
<protein>
    <recommendedName>
        <fullName evidence="2">Reverse transcriptase domain-containing protein</fullName>
    </recommendedName>
</protein>
<feature type="domain" description="Reverse transcriptase" evidence="2">
    <location>
        <begin position="101"/>
        <end position="383"/>
    </location>
</feature>
<keyword evidence="3" id="KW-1185">Reference proteome</keyword>
<dbReference type="InterPro" id="IPR043502">
    <property type="entry name" value="DNA/RNA_pol_sf"/>
</dbReference>
<dbReference type="CDD" id="cd01650">
    <property type="entry name" value="RT_nLTR_like"/>
    <property type="match status" value="1"/>
</dbReference>
<dbReference type="PANTHER" id="PTHR46890:SF48">
    <property type="entry name" value="RNA-DIRECTED DNA POLYMERASE"/>
    <property type="match status" value="1"/>
</dbReference>
<accession>A0ABM3RGR7</accession>
<dbReference type="InterPro" id="IPR026960">
    <property type="entry name" value="RVT-Znf"/>
</dbReference>
<proteinExistence type="predicted"/>
<gene>
    <name evidence="4" type="primary">LOC130469486</name>
</gene>